<evidence type="ECO:0000313" key="2">
    <source>
        <dbReference type="EMBL" id="TRX00913.1"/>
    </source>
</evidence>
<organism evidence="2 3">
    <name type="scientific">Candidatus Methylobacter oryzae</name>
    <dbReference type="NCBI Taxonomy" id="2497749"/>
    <lineage>
        <taxon>Bacteria</taxon>
        <taxon>Pseudomonadati</taxon>
        <taxon>Pseudomonadota</taxon>
        <taxon>Gammaproteobacteria</taxon>
        <taxon>Methylococcales</taxon>
        <taxon>Methylococcaceae</taxon>
        <taxon>Methylobacter</taxon>
    </lineage>
</organism>
<dbReference type="Proteomes" id="UP000733744">
    <property type="component" value="Unassembled WGS sequence"/>
</dbReference>
<keyword evidence="1" id="KW-0732">Signal</keyword>
<protein>
    <recommendedName>
        <fullName evidence="4">Metal-binding protein SmbP</fullName>
    </recommendedName>
</protein>
<keyword evidence="3" id="KW-1185">Reference proteome</keyword>
<accession>A0ABY3CDV3</accession>
<dbReference type="Gene3D" id="1.20.120.660">
    <property type="entry name" value="IL-4 antagonist (De novo design) like domain"/>
    <property type="match status" value="1"/>
</dbReference>
<dbReference type="EMBL" id="RYFG02000024">
    <property type="protein sequence ID" value="TRX00913.1"/>
    <property type="molecule type" value="Genomic_DNA"/>
</dbReference>
<dbReference type="CDD" id="cd13840">
    <property type="entry name" value="SMBP_like"/>
    <property type="match status" value="1"/>
</dbReference>
<proteinExistence type="predicted"/>
<dbReference type="InterPro" id="IPR031877">
    <property type="entry name" value="SmbP"/>
</dbReference>
<name>A0ABY3CDV3_9GAMM</name>
<comment type="caution">
    <text evidence="2">The sequence shown here is derived from an EMBL/GenBank/DDBJ whole genome shotgun (WGS) entry which is preliminary data.</text>
</comment>
<evidence type="ECO:0008006" key="4">
    <source>
        <dbReference type="Google" id="ProtNLM"/>
    </source>
</evidence>
<dbReference type="RefSeq" id="WP_127028955.1">
    <property type="nucleotide sequence ID" value="NZ_RYFG02000024.1"/>
</dbReference>
<evidence type="ECO:0000313" key="3">
    <source>
        <dbReference type="Proteomes" id="UP000733744"/>
    </source>
</evidence>
<dbReference type="Pfam" id="PF16785">
    <property type="entry name" value="SMBP"/>
    <property type="match status" value="1"/>
</dbReference>
<feature type="signal peptide" evidence="1">
    <location>
        <begin position="1"/>
        <end position="26"/>
    </location>
</feature>
<gene>
    <name evidence="2" type="ORF">EKO24_004750</name>
</gene>
<reference evidence="2 3" key="1">
    <citation type="journal article" date="2019" name="Antonie Van Leeuwenhoek">
        <title>Description of 'Ca. Methylobacter oryzae' KRF1, a novel species from the environmentally important Methylobacter clade 2.</title>
        <authorList>
            <person name="Khatri K."/>
            <person name="Mohite J.A."/>
            <person name="Pandit P.S."/>
            <person name="Bahulikar R."/>
            <person name="Rahalkar M.C."/>
        </authorList>
    </citation>
    <scope>NUCLEOTIDE SEQUENCE [LARGE SCALE GENOMIC DNA]</scope>
    <source>
        <strain evidence="2 3">KRF1</strain>
    </source>
</reference>
<feature type="chain" id="PRO_5045109978" description="Metal-binding protein SmbP" evidence="1">
    <location>
        <begin position="27"/>
        <end position="107"/>
    </location>
</feature>
<sequence length="107" mass="11180">MKFTNMKLTGLFAGIILALCSLGAYAAENHVAQAQKHAKAAAKASDAKEIVQHAEQARIHAKTADEHLDAGITSLDNAISQGKQGNADMAKKAAEEAVTHLKASEGD</sequence>
<evidence type="ECO:0000256" key="1">
    <source>
        <dbReference type="SAM" id="SignalP"/>
    </source>
</evidence>